<name>Q98PN4_MYCPU</name>
<dbReference type="PANTHER" id="PTHR43542">
    <property type="entry name" value="METHYLTRANSFERASE"/>
    <property type="match status" value="1"/>
</dbReference>
<dbReference type="GO" id="GO:0031167">
    <property type="term" value="P:rRNA methylation"/>
    <property type="evidence" value="ECO:0007669"/>
    <property type="project" value="InterPro"/>
</dbReference>
<protein>
    <submittedName>
        <fullName evidence="3">DNA METHYLASE</fullName>
    </submittedName>
</protein>
<organism evidence="4">
    <name type="scientific">Mycoplasmopsis pulmonis (strain UAB CTIP)</name>
    <name type="common">Mycoplasma pulmonis</name>
    <dbReference type="NCBI Taxonomy" id="272635"/>
    <lineage>
        <taxon>Bacteria</taxon>
        <taxon>Bacillati</taxon>
        <taxon>Mycoplasmatota</taxon>
        <taxon>Mycoplasmoidales</taxon>
        <taxon>Metamycoplasmataceae</taxon>
        <taxon>Mycoplasmopsis</taxon>
    </lineage>
</organism>
<evidence type="ECO:0000313" key="4">
    <source>
        <dbReference type="Proteomes" id="UP000000528"/>
    </source>
</evidence>
<dbReference type="PROSITE" id="PS00092">
    <property type="entry name" value="N6_MTASE"/>
    <property type="match status" value="1"/>
</dbReference>
<dbReference type="AlphaFoldDB" id="Q98PN4"/>
<evidence type="ECO:0000256" key="1">
    <source>
        <dbReference type="ARBA" id="ARBA00022603"/>
    </source>
</evidence>
<dbReference type="NCBIfam" id="TIGR00095">
    <property type="entry name" value="16S rRNA (guanine(966)-N(2))-methyltransferase RsmD"/>
    <property type="match status" value="1"/>
</dbReference>
<evidence type="ECO:0000256" key="2">
    <source>
        <dbReference type="ARBA" id="ARBA00022679"/>
    </source>
</evidence>
<dbReference type="Proteomes" id="UP000000528">
    <property type="component" value="Chromosome"/>
</dbReference>
<sequence length="182" mass="21025">MLRIIAGKYRHRLIKIPSSKTTRPTIDRMREANFSSIHFEIENKIFLDLFAGSGANPIEAVSRGALKSIAVEKDHEAFKILKQNVQLLGIENMDLYNMDALDFLERKKGIEVDFIYLDPPFKDVALLNECLEKIAKYKMLEKNGKIIIETLVEANIKIPKNFVIVKSKKYNQKVCHFVYHNN</sequence>
<dbReference type="InterPro" id="IPR004398">
    <property type="entry name" value="RNA_MeTrfase_RsmD"/>
</dbReference>
<dbReference type="InterPro" id="IPR029063">
    <property type="entry name" value="SAM-dependent_MTases_sf"/>
</dbReference>
<dbReference type="PIR" id="H90597">
    <property type="entry name" value="H90597"/>
</dbReference>
<dbReference type="PANTHER" id="PTHR43542:SF1">
    <property type="entry name" value="METHYLTRANSFERASE"/>
    <property type="match status" value="1"/>
</dbReference>
<dbReference type="SUPFAM" id="SSF53335">
    <property type="entry name" value="S-adenosyl-L-methionine-dependent methyltransferases"/>
    <property type="match status" value="1"/>
</dbReference>
<reference evidence="3 4" key="1">
    <citation type="journal article" date="2001" name="Nucleic Acids Res.">
        <title>The complete genome sequence of the murine respiratory pathogen Mycoplasma pulmonis.</title>
        <authorList>
            <person name="Chambaud I."/>
            <person name="Heilig R."/>
            <person name="Ferris S."/>
            <person name="Barbe V."/>
            <person name="Samson D."/>
            <person name="Galisson F."/>
            <person name="Moszer I."/>
            <person name="Dybvig K."/>
            <person name="Wroblewski H."/>
            <person name="Viari A."/>
            <person name="Rocha E.P.C."/>
            <person name="Blanchard A."/>
        </authorList>
    </citation>
    <scope>NUCLEOTIDE SEQUENCE [LARGE SCALE GENOMIC DNA]</scope>
    <source>
        <strain evidence="3 4">UAB CTIP</strain>
    </source>
</reference>
<dbReference type="HOGENOM" id="CLU_075826_0_2_14"/>
<accession>Q98PN4</accession>
<dbReference type="KEGG" id="mpu:MYPU_6880"/>
<dbReference type="GO" id="GO:0008168">
    <property type="term" value="F:methyltransferase activity"/>
    <property type="evidence" value="ECO:0007669"/>
    <property type="project" value="UniProtKB-KW"/>
</dbReference>
<proteinExistence type="predicted"/>
<dbReference type="RefSeq" id="WP_010925489.1">
    <property type="nucleotide sequence ID" value="NC_002771.1"/>
</dbReference>
<dbReference type="Pfam" id="PF03602">
    <property type="entry name" value="Cons_hypoth95"/>
    <property type="match status" value="1"/>
</dbReference>
<dbReference type="CDD" id="cd02440">
    <property type="entry name" value="AdoMet_MTases"/>
    <property type="match status" value="1"/>
</dbReference>
<dbReference type="PIRSF" id="PIRSF004553">
    <property type="entry name" value="CHP00095"/>
    <property type="match status" value="1"/>
</dbReference>
<dbReference type="eggNOG" id="COG0742">
    <property type="taxonomic scope" value="Bacteria"/>
</dbReference>
<dbReference type="InterPro" id="IPR002052">
    <property type="entry name" value="DNA_methylase_N6_adenine_CS"/>
</dbReference>
<dbReference type="EMBL" id="AL445565">
    <property type="protein sequence ID" value="CAC13861.1"/>
    <property type="molecule type" value="Genomic_DNA"/>
</dbReference>
<dbReference type="BioCyc" id="MPUL272635:G1GT6-702-MONOMER"/>
<keyword evidence="4" id="KW-1185">Reference proteome</keyword>
<gene>
    <name evidence="3" type="ordered locus">MYPU_6880</name>
</gene>
<dbReference type="GO" id="GO:0003676">
    <property type="term" value="F:nucleic acid binding"/>
    <property type="evidence" value="ECO:0007669"/>
    <property type="project" value="InterPro"/>
</dbReference>
<keyword evidence="2" id="KW-0808">Transferase</keyword>
<evidence type="ECO:0000313" key="3">
    <source>
        <dbReference type="EMBL" id="CAC13861.1"/>
    </source>
</evidence>
<dbReference type="STRING" id="272635.gene:17577299"/>
<dbReference type="Gene3D" id="3.40.50.150">
    <property type="entry name" value="Vaccinia Virus protein VP39"/>
    <property type="match status" value="1"/>
</dbReference>
<keyword evidence="1 3" id="KW-0489">Methyltransferase</keyword>